<dbReference type="AlphaFoldDB" id="A0A401TAF1"/>
<dbReference type="Proteomes" id="UP000287033">
    <property type="component" value="Unassembled WGS sequence"/>
</dbReference>
<feature type="compositionally biased region" description="Basic residues" evidence="1">
    <location>
        <begin position="13"/>
        <end position="22"/>
    </location>
</feature>
<accession>A0A401TAF1</accession>
<proteinExistence type="predicted"/>
<sequence length="127" mass="14595">MRPFASGHAQLERRRRRQRHLPRPPPPAARAHSKPCRRRDRARAQCLPPRPSHKDGAEASGRRKTESTFAAETILKKKGGRVLACFEFRTRAGLFTKPPNPEFLLPLRLEDRDERLALRPIGTEECE</sequence>
<gene>
    <name evidence="2" type="ORF">chiPu_0023390</name>
</gene>
<feature type="compositionally biased region" description="Basic and acidic residues" evidence="1">
    <location>
        <begin position="52"/>
        <end position="66"/>
    </location>
</feature>
<dbReference type="EMBL" id="BEZZ01020187">
    <property type="protein sequence ID" value="GCC39640.1"/>
    <property type="molecule type" value="Genomic_DNA"/>
</dbReference>
<feature type="compositionally biased region" description="Basic residues" evidence="1">
    <location>
        <begin position="31"/>
        <end position="41"/>
    </location>
</feature>
<keyword evidence="3" id="KW-1185">Reference proteome</keyword>
<feature type="region of interest" description="Disordered" evidence="1">
    <location>
        <begin position="1"/>
        <end position="68"/>
    </location>
</feature>
<name>A0A401TAF1_CHIPU</name>
<comment type="caution">
    <text evidence="2">The sequence shown here is derived from an EMBL/GenBank/DDBJ whole genome shotgun (WGS) entry which is preliminary data.</text>
</comment>
<evidence type="ECO:0000313" key="2">
    <source>
        <dbReference type="EMBL" id="GCC39640.1"/>
    </source>
</evidence>
<evidence type="ECO:0000256" key="1">
    <source>
        <dbReference type="SAM" id="MobiDB-lite"/>
    </source>
</evidence>
<evidence type="ECO:0000313" key="3">
    <source>
        <dbReference type="Proteomes" id="UP000287033"/>
    </source>
</evidence>
<reference evidence="2 3" key="1">
    <citation type="journal article" date="2018" name="Nat. Ecol. Evol.">
        <title>Shark genomes provide insights into elasmobranch evolution and the origin of vertebrates.</title>
        <authorList>
            <person name="Hara Y"/>
            <person name="Yamaguchi K"/>
            <person name="Onimaru K"/>
            <person name="Kadota M"/>
            <person name="Koyanagi M"/>
            <person name="Keeley SD"/>
            <person name="Tatsumi K"/>
            <person name="Tanaka K"/>
            <person name="Motone F"/>
            <person name="Kageyama Y"/>
            <person name="Nozu R"/>
            <person name="Adachi N"/>
            <person name="Nishimura O"/>
            <person name="Nakagawa R"/>
            <person name="Tanegashima C"/>
            <person name="Kiyatake I"/>
            <person name="Matsumoto R"/>
            <person name="Murakumo K"/>
            <person name="Nishida K"/>
            <person name="Terakita A"/>
            <person name="Kuratani S"/>
            <person name="Sato K"/>
            <person name="Hyodo S Kuraku.S."/>
        </authorList>
    </citation>
    <scope>NUCLEOTIDE SEQUENCE [LARGE SCALE GENOMIC DNA]</scope>
</reference>
<protein>
    <submittedName>
        <fullName evidence="2">Uncharacterized protein</fullName>
    </submittedName>
</protein>
<organism evidence="2 3">
    <name type="scientific">Chiloscyllium punctatum</name>
    <name type="common">Brownbanded bambooshark</name>
    <name type="synonym">Hemiscyllium punctatum</name>
    <dbReference type="NCBI Taxonomy" id="137246"/>
    <lineage>
        <taxon>Eukaryota</taxon>
        <taxon>Metazoa</taxon>
        <taxon>Chordata</taxon>
        <taxon>Craniata</taxon>
        <taxon>Vertebrata</taxon>
        <taxon>Chondrichthyes</taxon>
        <taxon>Elasmobranchii</taxon>
        <taxon>Galeomorphii</taxon>
        <taxon>Galeoidea</taxon>
        <taxon>Orectolobiformes</taxon>
        <taxon>Hemiscylliidae</taxon>
        <taxon>Chiloscyllium</taxon>
    </lineage>
</organism>